<evidence type="ECO:0000313" key="5">
    <source>
        <dbReference type="EMBL" id="GFA47984.1"/>
    </source>
</evidence>
<dbReference type="SUPFAM" id="SSF51735">
    <property type="entry name" value="NAD(P)-binding Rossmann-fold domains"/>
    <property type="match status" value="1"/>
</dbReference>
<evidence type="ECO:0000256" key="2">
    <source>
        <dbReference type="ARBA" id="ARBA00022793"/>
    </source>
</evidence>
<name>A0A699JNH5_TANCI</name>
<feature type="non-terminal residue" evidence="5">
    <location>
        <position position="84"/>
    </location>
</feature>
<dbReference type="InterPro" id="IPR036291">
    <property type="entry name" value="NAD(P)-bd_dom_sf"/>
</dbReference>
<evidence type="ECO:0000256" key="1">
    <source>
        <dbReference type="ARBA" id="ARBA00001911"/>
    </source>
</evidence>
<dbReference type="GO" id="GO:0005737">
    <property type="term" value="C:cytoplasm"/>
    <property type="evidence" value="ECO:0007669"/>
    <property type="project" value="TreeGrafter"/>
</dbReference>
<dbReference type="GO" id="GO:0048040">
    <property type="term" value="F:UDP-glucuronate decarboxylase activity"/>
    <property type="evidence" value="ECO:0007669"/>
    <property type="project" value="TreeGrafter"/>
</dbReference>
<dbReference type="PANTHER" id="PTHR43078:SF6">
    <property type="entry name" value="UDP-GLUCURONIC ACID DECARBOXYLASE 1"/>
    <property type="match status" value="1"/>
</dbReference>
<gene>
    <name evidence="5" type="ORF">Tci_619956</name>
</gene>
<dbReference type="GO" id="GO:0070403">
    <property type="term" value="F:NAD+ binding"/>
    <property type="evidence" value="ECO:0007669"/>
    <property type="project" value="InterPro"/>
</dbReference>
<dbReference type="GO" id="GO:0042732">
    <property type="term" value="P:D-xylose metabolic process"/>
    <property type="evidence" value="ECO:0007669"/>
    <property type="project" value="InterPro"/>
</dbReference>
<dbReference type="AlphaFoldDB" id="A0A699JNH5"/>
<dbReference type="Gene3D" id="3.40.50.720">
    <property type="entry name" value="NAD(P)-binding Rossmann-like Domain"/>
    <property type="match status" value="1"/>
</dbReference>
<evidence type="ECO:0000256" key="3">
    <source>
        <dbReference type="ARBA" id="ARBA00023027"/>
    </source>
</evidence>
<organism evidence="5">
    <name type="scientific">Tanacetum cinerariifolium</name>
    <name type="common">Dalmatian daisy</name>
    <name type="synonym">Chrysanthemum cinerariifolium</name>
    <dbReference type="NCBI Taxonomy" id="118510"/>
    <lineage>
        <taxon>Eukaryota</taxon>
        <taxon>Viridiplantae</taxon>
        <taxon>Streptophyta</taxon>
        <taxon>Embryophyta</taxon>
        <taxon>Tracheophyta</taxon>
        <taxon>Spermatophyta</taxon>
        <taxon>Magnoliopsida</taxon>
        <taxon>eudicotyledons</taxon>
        <taxon>Gunneridae</taxon>
        <taxon>Pentapetalae</taxon>
        <taxon>asterids</taxon>
        <taxon>campanulids</taxon>
        <taxon>Asterales</taxon>
        <taxon>Asteraceae</taxon>
        <taxon>Asteroideae</taxon>
        <taxon>Anthemideae</taxon>
        <taxon>Anthemidinae</taxon>
        <taxon>Tanacetum</taxon>
    </lineage>
</organism>
<dbReference type="EMBL" id="BKCJ010431352">
    <property type="protein sequence ID" value="GFA47984.1"/>
    <property type="molecule type" value="Genomic_DNA"/>
</dbReference>
<keyword evidence="2" id="KW-0210">Decarboxylase</keyword>
<evidence type="ECO:0000256" key="4">
    <source>
        <dbReference type="ARBA" id="ARBA00023239"/>
    </source>
</evidence>
<dbReference type="InterPro" id="IPR044516">
    <property type="entry name" value="UXS-like"/>
</dbReference>
<protein>
    <submittedName>
        <fullName evidence="5">UDP-glucuronic acid decarboxylase 2</fullName>
    </submittedName>
</protein>
<comment type="caution">
    <text evidence="5">The sequence shown here is derived from an EMBL/GenBank/DDBJ whole genome shotgun (WGS) entry which is preliminary data.</text>
</comment>
<dbReference type="PANTHER" id="PTHR43078">
    <property type="entry name" value="UDP-GLUCURONIC ACID DECARBOXYLASE-RELATED"/>
    <property type="match status" value="1"/>
</dbReference>
<sequence length="84" mass="9526">MTVYGDGKQTQSFQYDSDLVEGLIWLMEGEYVGPFNLSDPDEFTMPKIVQVGVDMYCDDGCGYDEQNETCTCALYVLSRKKIVM</sequence>
<accession>A0A699JNH5</accession>
<comment type="cofactor">
    <cofactor evidence="1">
        <name>NAD(+)</name>
        <dbReference type="ChEBI" id="CHEBI:57540"/>
    </cofactor>
</comment>
<keyword evidence="3" id="KW-0520">NAD</keyword>
<proteinExistence type="predicted"/>
<reference evidence="5" key="1">
    <citation type="journal article" date="2019" name="Sci. Rep.">
        <title>Draft genome of Tanacetum cinerariifolium, the natural source of mosquito coil.</title>
        <authorList>
            <person name="Yamashiro T."/>
            <person name="Shiraishi A."/>
            <person name="Satake H."/>
            <person name="Nakayama K."/>
        </authorList>
    </citation>
    <scope>NUCLEOTIDE SEQUENCE</scope>
</reference>
<keyword evidence="4" id="KW-0456">Lyase</keyword>